<dbReference type="Proteomes" id="UP000265520">
    <property type="component" value="Unassembled WGS sequence"/>
</dbReference>
<dbReference type="AlphaFoldDB" id="A0A392SQC3"/>
<sequence length="39" mass="4328">LRVGILNDDNKEEIKEVAILAAKCFGYGVGRYENRGKTS</sequence>
<organism evidence="1 2">
    <name type="scientific">Trifolium medium</name>
    <dbReference type="NCBI Taxonomy" id="97028"/>
    <lineage>
        <taxon>Eukaryota</taxon>
        <taxon>Viridiplantae</taxon>
        <taxon>Streptophyta</taxon>
        <taxon>Embryophyta</taxon>
        <taxon>Tracheophyta</taxon>
        <taxon>Spermatophyta</taxon>
        <taxon>Magnoliopsida</taxon>
        <taxon>eudicotyledons</taxon>
        <taxon>Gunneridae</taxon>
        <taxon>Pentapetalae</taxon>
        <taxon>rosids</taxon>
        <taxon>fabids</taxon>
        <taxon>Fabales</taxon>
        <taxon>Fabaceae</taxon>
        <taxon>Papilionoideae</taxon>
        <taxon>50 kb inversion clade</taxon>
        <taxon>NPAAA clade</taxon>
        <taxon>Hologalegina</taxon>
        <taxon>IRL clade</taxon>
        <taxon>Trifolieae</taxon>
        <taxon>Trifolium</taxon>
    </lineage>
</organism>
<keyword evidence="2" id="KW-1185">Reference proteome</keyword>
<name>A0A392SQC3_9FABA</name>
<reference evidence="1 2" key="1">
    <citation type="journal article" date="2018" name="Front. Plant Sci.">
        <title>Red Clover (Trifolium pratense) and Zigzag Clover (T. medium) - A Picture of Genomic Similarities and Differences.</title>
        <authorList>
            <person name="Dluhosova J."/>
            <person name="Istvanek J."/>
            <person name="Nedelnik J."/>
            <person name="Repkova J."/>
        </authorList>
    </citation>
    <scope>NUCLEOTIDE SEQUENCE [LARGE SCALE GENOMIC DNA]</scope>
    <source>
        <strain evidence="2">cv. 10/8</strain>
        <tissue evidence="1">Leaf</tissue>
    </source>
</reference>
<proteinExistence type="predicted"/>
<protein>
    <submittedName>
        <fullName evidence="1">Uncharacterized protein</fullName>
    </submittedName>
</protein>
<dbReference type="EMBL" id="LXQA010416315">
    <property type="protein sequence ID" value="MCI50414.1"/>
    <property type="molecule type" value="Genomic_DNA"/>
</dbReference>
<evidence type="ECO:0000313" key="2">
    <source>
        <dbReference type="Proteomes" id="UP000265520"/>
    </source>
</evidence>
<evidence type="ECO:0000313" key="1">
    <source>
        <dbReference type="EMBL" id="MCI50414.1"/>
    </source>
</evidence>
<feature type="non-terminal residue" evidence="1">
    <location>
        <position position="1"/>
    </location>
</feature>
<accession>A0A392SQC3</accession>
<comment type="caution">
    <text evidence="1">The sequence shown here is derived from an EMBL/GenBank/DDBJ whole genome shotgun (WGS) entry which is preliminary data.</text>
</comment>